<accession>A0A835Y9J4</accession>
<dbReference type="PANTHER" id="PTHR31833:SF2">
    <property type="entry name" value="UPF0690 PROTEIN C1ORF52"/>
    <property type="match status" value="1"/>
</dbReference>
<name>A0A835Y9J4_9CHLO</name>
<feature type="compositionally biased region" description="Basic and acidic residues" evidence="1">
    <location>
        <begin position="167"/>
        <end position="177"/>
    </location>
</feature>
<feature type="compositionally biased region" description="Basic and acidic residues" evidence="1">
    <location>
        <begin position="92"/>
        <end position="104"/>
    </location>
</feature>
<evidence type="ECO:0000313" key="2">
    <source>
        <dbReference type="EMBL" id="KAG2493504.1"/>
    </source>
</evidence>
<organism evidence="2 3">
    <name type="scientific">Edaphochlamys debaryana</name>
    <dbReference type="NCBI Taxonomy" id="47281"/>
    <lineage>
        <taxon>Eukaryota</taxon>
        <taxon>Viridiplantae</taxon>
        <taxon>Chlorophyta</taxon>
        <taxon>core chlorophytes</taxon>
        <taxon>Chlorophyceae</taxon>
        <taxon>CS clade</taxon>
        <taxon>Chlamydomonadales</taxon>
        <taxon>Chlamydomonadales incertae sedis</taxon>
        <taxon>Edaphochlamys</taxon>
    </lineage>
</organism>
<evidence type="ECO:0000256" key="1">
    <source>
        <dbReference type="SAM" id="MobiDB-lite"/>
    </source>
</evidence>
<sequence length="186" mass="20166">MKKSEPKKDKFGLLLGDEDSESKDGSGSGEGESSEPEAEAEEQQVPKKKKVELSLEDLERAGYKSGPSVLLVKPPVDEGPSDWTWGKGRPKGQKDDEGDDRAATRDAVAGVNAAAEAAVKAMAHAAELREAAKAERLEAAAERNKPLSFNQKEKRKRDTGQASRGKSYVEESKRQARDFGVYSGFD</sequence>
<dbReference type="Proteomes" id="UP000612055">
    <property type="component" value="Unassembled WGS sequence"/>
</dbReference>
<gene>
    <name evidence="2" type="ORF">HYH03_008320</name>
</gene>
<protein>
    <submittedName>
        <fullName evidence="2">Uncharacterized protein</fullName>
    </submittedName>
</protein>
<dbReference type="PANTHER" id="PTHR31833">
    <property type="entry name" value="UPF0690 PROTEIN C1ORF52"/>
    <property type="match status" value="1"/>
</dbReference>
<proteinExistence type="predicted"/>
<dbReference type="EMBL" id="JAEHOE010000037">
    <property type="protein sequence ID" value="KAG2493504.1"/>
    <property type="molecule type" value="Genomic_DNA"/>
</dbReference>
<dbReference type="OrthoDB" id="1906229at2759"/>
<feature type="region of interest" description="Disordered" evidence="1">
    <location>
        <begin position="135"/>
        <end position="186"/>
    </location>
</feature>
<feature type="compositionally biased region" description="Acidic residues" evidence="1">
    <location>
        <begin position="32"/>
        <end position="42"/>
    </location>
</feature>
<evidence type="ECO:0000313" key="3">
    <source>
        <dbReference type="Proteomes" id="UP000612055"/>
    </source>
</evidence>
<comment type="caution">
    <text evidence="2">The sequence shown here is derived from an EMBL/GenBank/DDBJ whole genome shotgun (WGS) entry which is preliminary data.</text>
</comment>
<feature type="compositionally biased region" description="Basic and acidic residues" evidence="1">
    <location>
        <begin position="135"/>
        <end position="145"/>
    </location>
</feature>
<feature type="region of interest" description="Disordered" evidence="1">
    <location>
        <begin position="1"/>
        <end position="105"/>
    </location>
</feature>
<feature type="compositionally biased region" description="Basic and acidic residues" evidence="1">
    <location>
        <begin position="51"/>
        <end position="62"/>
    </location>
</feature>
<feature type="compositionally biased region" description="Basic and acidic residues" evidence="1">
    <location>
        <begin position="1"/>
        <end position="11"/>
    </location>
</feature>
<reference evidence="2" key="1">
    <citation type="journal article" date="2020" name="bioRxiv">
        <title>Comparative genomics of Chlamydomonas.</title>
        <authorList>
            <person name="Craig R.J."/>
            <person name="Hasan A.R."/>
            <person name="Ness R.W."/>
            <person name="Keightley P.D."/>
        </authorList>
    </citation>
    <scope>NUCLEOTIDE SEQUENCE</scope>
    <source>
        <strain evidence="2">CCAP 11/70</strain>
    </source>
</reference>
<keyword evidence="3" id="KW-1185">Reference proteome</keyword>
<dbReference type="AlphaFoldDB" id="A0A835Y9J4"/>